<evidence type="ECO:0000256" key="9">
    <source>
        <dbReference type="ARBA" id="ARBA00022840"/>
    </source>
</evidence>
<evidence type="ECO:0000313" key="22">
    <source>
        <dbReference type="Proteomes" id="UP000231878"/>
    </source>
</evidence>
<feature type="transmembrane region" description="Helical" evidence="18">
    <location>
        <begin position="444"/>
        <end position="463"/>
    </location>
</feature>
<dbReference type="CDD" id="cd02094">
    <property type="entry name" value="P-type_ATPase_Cu-like"/>
    <property type="match status" value="1"/>
</dbReference>
<evidence type="ECO:0000256" key="8">
    <source>
        <dbReference type="ARBA" id="ARBA00022796"/>
    </source>
</evidence>
<dbReference type="Gene3D" id="3.40.50.1000">
    <property type="entry name" value="HAD superfamily/HAD-like"/>
    <property type="match status" value="1"/>
</dbReference>
<dbReference type="FunFam" id="2.70.150.10:FF:000002">
    <property type="entry name" value="Copper-transporting ATPase 1, putative"/>
    <property type="match status" value="1"/>
</dbReference>
<keyword evidence="7 18" id="KW-0547">Nucleotide-binding</keyword>
<dbReference type="Gene3D" id="2.70.150.10">
    <property type="entry name" value="Calcium-transporting ATPase, cytoplasmic transduction domain A"/>
    <property type="match status" value="1"/>
</dbReference>
<keyword evidence="12 18" id="KW-1133">Transmembrane helix</keyword>
<evidence type="ECO:0000256" key="10">
    <source>
        <dbReference type="ARBA" id="ARBA00022842"/>
    </source>
</evidence>
<dbReference type="PROSITE" id="PS00154">
    <property type="entry name" value="ATPASE_E1_E2"/>
    <property type="match status" value="1"/>
</dbReference>
<reference evidence="21 22" key="1">
    <citation type="submission" date="2017-11" db="EMBL/GenBank/DDBJ databases">
        <title>Molecular characterization of Burkholderia pseudomallei and closely related isolates from Vietnam.</title>
        <authorList>
            <person name="Ustinov D.V."/>
            <person name="Antonov A.S."/>
            <person name="Avdusheva E.F."/>
            <person name="Shpak I.M."/>
            <person name="Zakharova I.B."/>
            <person name="Thi L.A."/>
            <person name="Teteryatnikova N."/>
            <person name="Lopasteyskaya Y.A."/>
            <person name="Kuzyutina J.A."/>
            <person name="Ngo T.N."/>
            <person name="Victorov D.V."/>
        </authorList>
    </citation>
    <scope>NUCLEOTIDE SEQUENCE [LARGE SCALE GENOMIC DNA]</scope>
    <source>
        <strain evidence="21 22">V1512</strain>
    </source>
</reference>
<keyword evidence="6" id="KW-0677">Repeat</keyword>
<evidence type="ECO:0000256" key="11">
    <source>
        <dbReference type="ARBA" id="ARBA00022967"/>
    </source>
</evidence>
<dbReference type="PRINTS" id="PR00942">
    <property type="entry name" value="CUATPASEI"/>
</dbReference>
<dbReference type="PANTHER" id="PTHR43520">
    <property type="entry name" value="ATP7, ISOFORM B"/>
    <property type="match status" value="1"/>
</dbReference>
<dbReference type="EMBL" id="PHRB01000010">
    <property type="protein sequence ID" value="PJO65929.1"/>
    <property type="molecule type" value="Genomic_DNA"/>
</dbReference>
<dbReference type="InterPro" id="IPR023298">
    <property type="entry name" value="ATPase_P-typ_TM_dom_sf"/>
</dbReference>
<keyword evidence="15 18" id="KW-0472">Membrane</keyword>
<dbReference type="PROSITE" id="PS50846">
    <property type="entry name" value="HMA_2"/>
    <property type="match status" value="4"/>
</dbReference>
<dbReference type="InterPro" id="IPR018303">
    <property type="entry name" value="ATPase_P-typ_P_site"/>
</dbReference>
<dbReference type="InterPro" id="IPR044492">
    <property type="entry name" value="P_typ_ATPase_HD_dom"/>
</dbReference>
<dbReference type="PANTHER" id="PTHR43520:SF8">
    <property type="entry name" value="P-TYPE CU(+) TRANSPORTER"/>
    <property type="match status" value="1"/>
</dbReference>
<evidence type="ECO:0000256" key="5">
    <source>
        <dbReference type="ARBA" id="ARBA00022723"/>
    </source>
</evidence>
<name>A0AAX0UCA3_BURPE</name>
<evidence type="ECO:0000256" key="18">
    <source>
        <dbReference type="RuleBase" id="RU362081"/>
    </source>
</evidence>
<evidence type="ECO:0000256" key="16">
    <source>
        <dbReference type="ARBA" id="ARBA00038904"/>
    </source>
</evidence>
<protein>
    <recommendedName>
        <fullName evidence="16">P-type Cu(2+) transporter</fullName>
        <ecNumber evidence="16">7.2.2.9</ecNumber>
    </recommendedName>
</protein>
<sequence length="1061" mass="108452">MTKLFAPAAPITTTLLVEGMHCGGCTSRVEQALAQVPGVTGAVADLAAGTATVAAASAIDTARLVAALDAAGYRATVATAPAATGNADARHGRARDEDDDAAAAPHTAAVTLTIGGMTCGGCARRVEQALAAVRGVADAKVDLATTSAKASVARDVDSQTLVAAVERAGYRANVVRDARAEAAPKPAACPFEDAARSAAPAAAFAVDESSAASPERVATQSFELDIAGMTCASCVGRVEKALAQVPGVARATVNLATEKAAVDADADAHVDTARLIDAVKRAGYRASPVSDPASALAPSPEIAAARTAIELDIAGMTCASCVGRVEKALAQVPGVARATVNLATEKATVDADADAHVDTARLIDAVKRAGYRASPAIAACAPASRATATADAAAARPASPSADDRKLAEARRERALVIASAVLTTPLALPMFAAPFGVDAALPAWLQLALASIVQFGFGARFYRAAWHALKARAGNMDLLVALGTSAAYGLSIWLMLRDPGHAAHLYFEASAVIVTLVRFGKWLEARAKRQTTDAIRALNALRPDRARIVEHGVERDVPLAQVRVGTVVRVLPGERVPVDGRIEAGVTHVDESLITGESLPVPKEPGERVTAGSINGEGALTVATTAIGAETTLARIIRLVESAQAEKAPIQRLVDRVSAVFVPAIVAIAFATFAGWLVAGAGVETAILNAVAVLVIACPCALGLATPAAIMAGTGVAARHGVLIKDAQALELAQRARIVAFDKTGTLTQGRPTVTAFDAIGIPRGDALALAAAVQRASAHPLARAVVAAFDADADARRSSLAAAHADTPRAVAGRGVEARVDARLLALGSTRWRDELGIAVPDGVARRAAALEAAGNTVSWLMRADAPREALALVAFGDTVKPNARRAIERLAARGIRSALVTGDNRGSATAVAASLGIDEVHAQVLPDDKARVVAQLKATAGDGAVAMVGDGINDAPALAAADVGIAMATGTDVAMHTAGITLMRGDPALVADAVDISRRTYRKIQQNLFWAFVYNLVGIPLAALGWLNPMIAGAAMAFSSVSVVTNALLLRRWKGDAR</sequence>
<evidence type="ECO:0000256" key="12">
    <source>
        <dbReference type="ARBA" id="ARBA00022989"/>
    </source>
</evidence>
<dbReference type="InterPro" id="IPR023299">
    <property type="entry name" value="ATPase_P-typ_cyto_dom_N"/>
</dbReference>
<dbReference type="GO" id="GO:0005507">
    <property type="term" value="F:copper ion binding"/>
    <property type="evidence" value="ECO:0007669"/>
    <property type="project" value="InterPro"/>
</dbReference>
<feature type="transmembrane region" description="Helical" evidence="18">
    <location>
        <begin position="475"/>
        <end position="497"/>
    </location>
</feature>
<evidence type="ECO:0000256" key="19">
    <source>
        <dbReference type="SAM" id="MobiDB-lite"/>
    </source>
</evidence>
<dbReference type="GO" id="GO:0043682">
    <property type="term" value="F:P-type divalent copper transporter activity"/>
    <property type="evidence" value="ECO:0007669"/>
    <property type="project" value="UniProtKB-EC"/>
</dbReference>
<evidence type="ECO:0000259" key="20">
    <source>
        <dbReference type="PROSITE" id="PS50846"/>
    </source>
</evidence>
<evidence type="ECO:0000256" key="4">
    <source>
        <dbReference type="ARBA" id="ARBA00022692"/>
    </source>
</evidence>
<comment type="catalytic activity">
    <reaction evidence="17">
        <text>Cu(2+)(in) + ATP + H2O = Cu(2+)(out) + ADP + phosphate + H(+)</text>
        <dbReference type="Rhea" id="RHEA:10376"/>
        <dbReference type="ChEBI" id="CHEBI:15377"/>
        <dbReference type="ChEBI" id="CHEBI:15378"/>
        <dbReference type="ChEBI" id="CHEBI:29036"/>
        <dbReference type="ChEBI" id="CHEBI:30616"/>
        <dbReference type="ChEBI" id="CHEBI:43474"/>
        <dbReference type="ChEBI" id="CHEBI:456216"/>
        <dbReference type="EC" id="7.2.2.9"/>
    </reaction>
</comment>
<dbReference type="PROSITE" id="PS01047">
    <property type="entry name" value="HMA_1"/>
    <property type="match status" value="4"/>
</dbReference>
<dbReference type="InterPro" id="IPR059000">
    <property type="entry name" value="ATPase_P-type_domA"/>
</dbReference>
<evidence type="ECO:0000256" key="17">
    <source>
        <dbReference type="ARBA" id="ARBA00047424"/>
    </source>
</evidence>
<evidence type="ECO:0000256" key="6">
    <source>
        <dbReference type="ARBA" id="ARBA00022737"/>
    </source>
</evidence>
<dbReference type="SFLD" id="SFLDG00002">
    <property type="entry name" value="C1.7:_P-type_atpase_like"/>
    <property type="match status" value="1"/>
</dbReference>
<feature type="domain" description="HMA" evidence="20">
    <location>
        <begin position="220"/>
        <end position="287"/>
    </location>
</feature>
<dbReference type="NCBIfam" id="TIGR01525">
    <property type="entry name" value="ATPase-IB_hvy"/>
    <property type="match status" value="1"/>
</dbReference>
<feature type="transmembrane region" description="Helical" evidence="18">
    <location>
        <begin position="686"/>
        <end position="711"/>
    </location>
</feature>
<keyword evidence="10" id="KW-0460">Magnesium</keyword>
<comment type="similarity">
    <text evidence="2 18">Belongs to the cation transport ATPase (P-type) (TC 3.A.3) family. Type IB subfamily.</text>
</comment>
<dbReference type="GO" id="GO:0005524">
    <property type="term" value="F:ATP binding"/>
    <property type="evidence" value="ECO:0007669"/>
    <property type="project" value="UniProtKB-UniRule"/>
</dbReference>
<dbReference type="InterPro" id="IPR036163">
    <property type="entry name" value="HMA_dom_sf"/>
</dbReference>
<feature type="transmembrane region" description="Helical" evidence="18">
    <location>
        <begin position="1036"/>
        <end position="1053"/>
    </location>
</feature>
<comment type="caution">
    <text evidence="21">The sequence shown here is derived from an EMBL/GenBank/DDBJ whole genome shotgun (WGS) entry which is preliminary data.</text>
</comment>
<dbReference type="InterPro" id="IPR008250">
    <property type="entry name" value="ATPase_P-typ_transduc_dom_A_sf"/>
</dbReference>
<dbReference type="InterPro" id="IPR006122">
    <property type="entry name" value="HMA_Cu_ion-bd"/>
</dbReference>
<feature type="domain" description="HMA" evidence="20">
    <location>
        <begin position="11"/>
        <end position="76"/>
    </location>
</feature>
<dbReference type="InterPro" id="IPR017969">
    <property type="entry name" value="Heavy-metal-associated_CS"/>
</dbReference>
<dbReference type="NCBIfam" id="TIGR01511">
    <property type="entry name" value="ATPase-IB1_Cu"/>
    <property type="match status" value="1"/>
</dbReference>
<feature type="domain" description="HMA" evidence="20">
    <location>
        <begin position="307"/>
        <end position="374"/>
    </location>
</feature>
<keyword evidence="9 18" id="KW-0067">ATP-binding</keyword>
<dbReference type="PRINTS" id="PR00943">
    <property type="entry name" value="CUATPASE"/>
</dbReference>
<dbReference type="SUPFAM" id="SSF81665">
    <property type="entry name" value="Calcium ATPase, transmembrane domain M"/>
    <property type="match status" value="1"/>
</dbReference>
<dbReference type="InterPro" id="IPR001757">
    <property type="entry name" value="P_typ_ATPase"/>
</dbReference>
<dbReference type="InterPro" id="IPR006121">
    <property type="entry name" value="HMA_dom"/>
</dbReference>
<feature type="region of interest" description="Disordered" evidence="19">
    <location>
        <begin position="84"/>
        <end position="103"/>
    </location>
</feature>
<dbReference type="InterPro" id="IPR027256">
    <property type="entry name" value="P-typ_ATPase_IB"/>
</dbReference>
<dbReference type="SFLD" id="SFLDS00003">
    <property type="entry name" value="Haloacid_Dehalogenase"/>
    <property type="match status" value="1"/>
</dbReference>
<dbReference type="SUPFAM" id="SSF55008">
    <property type="entry name" value="HMA, heavy metal-associated domain"/>
    <property type="match status" value="4"/>
</dbReference>
<feature type="transmembrane region" description="Helical" evidence="18">
    <location>
        <begin position="415"/>
        <end position="438"/>
    </location>
</feature>
<dbReference type="InterPro" id="IPR036412">
    <property type="entry name" value="HAD-like_sf"/>
</dbReference>
<dbReference type="SFLD" id="SFLDF00027">
    <property type="entry name" value="p-type_atpase"/>
    <property type="match status" value="1"/>
</dbReference>
<keyword evidence="3" id="KW-0813">Transport</keyword>
<dbReference type="NCBIfam" id="TIGR01494">
    <property type="entry name" value="ATPase_P-type"/>
    <property type="match status" value="2"/>
</dbReference>
<keyword evidence="5 18" id="KW-0479">Metal-binding</keyword>
<feature type="transmembrane region" description="Helical" evidence="18">
    <location>
        <begin position="658"/>
        <end position="680"/>
    </location>
</feature>
<dbReference type="GO" id="GO:0012505">
    <property type="term" value="C:endomembrane system"/>
    <property type="evidence" value="ECO:0007669"/>
    <property type="project" value="UniProtKB-SubCell"/>
</dbReference>
<dbReference type="AlphaFoldDB" id="A0AAX0UCA3"/>
<dbReference type="Pfam" id="PF00403">
    <property type="entry name" value="HMA"/>
    <property type="match status" value="4"/>
</dbReference>
<proteinExistence type="inferred from homology"/>
<dbReference type="GO" id="GO:0055070">
    <property type="term" value="P:copper ion homeostasis"/>
    <property type="evidence" value="ECO:0007669"/>
    <property type="project" value="TreeGrafter"/>
</dbReference>
<dbReference type="Pfam" id="PF00702">
    <property type="entry name" value="Hydrolase"/>
    <property type="match status" value="1"/>
</dbReference>
<keyword evidence="8" id="KW-0187">Copper transport</keyword>
<evidence type="ECO:0000256" key="3">
    <source>
        <dbReference type="ARBA" id="ARBA00022448"/>
    </source>
</evidence>
<dbReference type="Gene3D" id="3.40.1110.10">
    <property type="entry name" value="Calcium-transporting ATPase, cytoplasmic domain N"/>
    <property type="match status" value="1"/>
</dbReference>
<feature type="transmembrane region" description="Helical" evidence="18">
    <location>
        <begin position="1011"/>
        <end position="1030"/>
    </location>
</feature>
<dbReference type="NCBIfam" id="TIGR00003">
    <property type="entry name" value="copper ion binding protein"/>
    <property type="match status" value="2"/>
</dbReference>
<dbReference type="PRINTS" id="PR00119">
    <property type="entry name" value="CATATPASE"/>
</dbReference>
<dbReference type="GO" id="GO:0016887">
    <property type="term" value="F:ATP hydrolysis activity"/>
    <property type="evidence" value="ECO:0007669"/>
    <property type="project" value="InterPro"/>
</dbReference>
<gene>
    <name evidence="21" type="ORF">CWD88_12395</name>
</gene>
<dbReference type="Gene3D" id="3.30.70.100">
    <property type="match status" value="4"/>
</dbReference>
<evidence type="ECO:0000256" key="15">
    <source>
        <dbReference type="ARBA" id="ARBA00023136"/>
    </source>
</evidence>
<organism evidence="21 22">
    <name type="scientific">Burkholderia pseudomallei</name>
    <name type="common">Pseudomonas pseudomallei</name>
    <dbReference type="NCBI Taxonomy" id="28450"/>
    <lineage>
        <taxon>Bacteria</taxon>
        <taxon>Pseudomonadati</taxon>
        <taxon>Pseudomonadota</taxon>
        <taxon>Betaproteobacteria</taxon>
        <taxon>Burkholderiales</taxon>
        <taxon>Burkholderiaceae</taxon>
        <taxon>Burkholderia</taxon>
        <taxon>pseudomallei group</taxon>
    </lineage>
</organism>
<dbReference type="FunFam" id="3.30.70.100:FF:000005">
    <property type="entry name" value="Copper-exporting P-type ATPase A"/>
    <property type="match status" value="2"/>
</dbReference>
<dbReference type="SUPFAM" id="SSF56784">
    <property type="entry name" value="HAD-like"/>
    <property type="match status" value="1"/>
</dbReference>
<feature type="domain" description="HMA" evidence="20">
    <location>
        <begin position="108"/>
        <end position="173"/>
    </location>
</feature>
<accession>A0AAX0UCA3</accession>
<evidence type="ECO:0000256" key="1">
    <source>
        <dbReference type="ARBA" id="ARBA00004127"/>
    </source>
</evidence>
<evidence type="ECO:0000256" key="2">
    <source>
        <dbReference type="ARBA" id="ARBA00006024"/>
    </source>
</evidence>
<dbReference type="EC" id="7.2.2.9" evidence="16"/>
<evidence type="ECO:0000256" key="7">
    <source>
        <dbReference type="ARBA" id="ARBA00022741"/>
    </source>
</evidence>
<keyword evidence="13" id="KW-0186">Copper</keyword>
<dbReference type="CDD" id="cd00371">
    <property type="entry name" value="HMA"/>
    <property type="match status" value="4"/>
</dbReference>
<dbReference type="SUPFAM" id="SSF81653">
    <property type="entry name" value="Calcium ATPase, transduction domain A"/>
    <property type="match status" value="1"/>
</dbReference>
<dbReference type="RefSeq" id="WP_076809659.1">
    <property type="nucleotide sequence ID" value="NZ_CGEW02000009.1"/>
</dbReference>
<comment type="subcellular location">
    <subcellularLocation>
        <location evidence="18">Cell membrane</location>
    </subcellularLocation>
    <subcellularLocation>
        <location evidence="1">Endomembrane system</location>
        <topology evidence="1">Multi-pass membrane protein</topology>
    </subcellularLocation>
</comment>
<keyword evidence="18" id="KW-1003">Cell membrane</keyword>
<dbReference type="Proteomes" id="UP000231878">
    <property type="component" value="Unassembled WGS sequence"/>
</dbReference>
<dbReference type="GO" id="GO:0005886">
    <property type="term" value="C:plasma membrane"/>
    <property type="evidence" value="ECO:0007669"/>
    <property type="project" value="UniProtKB-SubCell"/>
</dbReference>
<feature type="transmembrane region" description="Helical" evidence="18">
    <location>
        <begin position="503"/>
        <end position="521"/>
    </location>
</feature>
<evidence type="ECO:0000313" key="21">
    <source>
        <dbReference type="EMBL" id="PJO65929.1"/>
    </source>
</evidence>
<keyword evidence="4 18" id="KW-0812">Transmembrane</keyword>
<keyword evidence="14" id="KW-0406">Ion transport</keyword>
<keyword evidence="11" id="KW-1278">Translocase</keyword>
<evidence type="ECO:0000256" key="13">
    <source>
        <dbReference type="ARBA" id="ARBA00023008"/>
    </source>
</evidence>
<dbReference type="Pfam" id="PF00122">
    <property type="entry name" value="E1-E2_ATPase"/>
    <property type="match status" value="1"/>
</dbReference>
<evidence type="ECO:0000256" key="14">
    <source>
        <dbReference type="ARBA" id="ARBA00023065"/>
    </source>
</evidence>
<dbReference type="InterPro" id="IPR023214">
    <property type="entry name" value="HAD_sf"/>
</dbReference>